<sequence>MLGDFTCRIALQVLGYVYPAYRTYKPLLDTFLFWIPFYYEAKLALAVYLWANDLAGAQYVYLRWFQPLVASYEPLVDRRLAESKALTSEWLHSNALRLVAAMQQRALAWLASLQLQAAQAATFFSARSSDLQQQDLKVGLKAFPVLVQGEDSPPRC</sequence>
<reference evidence="2" key="1">
    <citation type="submission" date="2020-11" db="EMBL/GenBank/DDBJ databases">
        <title>Chlorella ohadii genome sequencing and assembly.</title>
        <authorList>
            <person name="Murik O."/>
            <person name="Treves H."/>
            <person name="Kedem I."/>
            <person name="Shotland Y."/>
            <person name="Kaplan A."/>
        </authorList>
    </citation>
    <scope>NUCLEOTIDE SEQUENCE</scope>
    <source>
        <strain evidence="2">1</strain>
    </source>
</reference>
<comment type="caution">
    <text evidence="2">The sequence shown here is derived from an EMBL/GenBank/DDBJ whole genome shotgun (WGS) entry which is preliminary data.</text>
</comment>
<gene>
    <name evidence="2" type="ORF">COHA_005017</name>
</gene>
<evidence type="ECO:0000313" key="3">
    <source>
        <dbReference type="Proteomes" id="UP001205105"/>
    </source>
</evidence>
<dbReference type="Proteomes" id="UP001205105">
    <property type="component" value="Unassembled WGS sequence"/>
</dbReference>
<evidence type="ECO:0000256" key="1">
    <source>
        <dbReference type="RuleBase" id="RU362006"/>
    </source>
</evidence>
<proteinExistence type="inferred from homology"/>
<evidence type="ECO:0000313" key="2">
    <source>
        <dbReference type="EMBL" id="KAI7841400.1"/>
    </source>
</evidence>
<dbReference type="InterPro" id="IPR004345">
    <property type="entry name" value="TB2_DP1_HVA22"/>
</dbReference>
<keyword evidence="3" id="KW-1185">Reference proteome</keyword>
<dbReference type="EMBL" id="JADXDR010000064">
    <property type="protein sequence ID" value="KAI7841400.1"/>
    <property type="molecule type" value="Genomic_DNA"/>
</dbReference>
<accession>A0AAD5H5W4</accession>
<organism evidence="2 3">
    <name type="scientific">Chlorella ohadii</name>
    <dbReference type="NCBI Taxonomy" id="2649997"/>
    <lineage>
        <taxon>Eukaryota</taxon>
        <taxon>Viridiplantae</taxon>
        <taxon>Chlorophyta</taxon>
        <taxon>core chlorophytes</taxon>
        <taxon>Trebouxiophyceae</taxon>
        <taxon>Chlorellales</taxon>
        <taxon>Chlorellaceae</taxon>
        <taxon>Chlorella clade</taxon>
        <taxon>Chlorella</taxon>
    </lineage>
</organism>
<dbReference type="PANTHER" id="PTHR12300">
    <property type="entry name" value="HVA22-LIKE PROTEINS"/>
    <property type="match status" value="1"/>
</dbReference>
<comment type="subcellular location">
    <subcellularLocation>
        <location evidence="1">Membrane</location>
        <topology evidence="1">Multi-pass membrane protein</topology>
    </subcellularLocation>
</comment>
<dbReference type="Pfam" id="PF03134">
    <property type="entry name" value="TB2_DP1_HVA22"/>
    <property type="match status" value="1"/>
</dbReference>
<comment type="similarity">
    <text evidence="1">Belongs to the DP1 family.</text>
</comment>
<dbReference type="PANTHER" id="PTHR12300:SF117">
    <property type="entry name" value="LP05237P-RELATED"/>
    <property type="match status" value="1"/>
</dbReference>
<dbReference type="GO" id="GO:0016020">
    <property type="term" value="C:membrane"/>
    <property type="evidence" value="ECO:0007669"/>
    <property type="project" value="UniProtKB-SubCell"/>
</dbReference>
<dbReference type="AlphaFoldDB" id="A0AAD5H5W4"/>
<name>A0AAD5H5W4_9CHLO</name>
<protein>
    <recommendedName>
        <fullName evidence="1">HVA22-like protein</fullName>
    </recommendedName>
</protein>